<keyword evidence="3" id="KW-1185">Reference proteome</keyword>
<organism evidence="2 3">
    <name type="scientific">Cylindrotheca closterium</name>
    <dbReference type="NCBI Taxonomy" id="2856"/>
    <lineage>
        <taxon>Eukaryota</taxon>
        <taxon>Sar</taxon>
        <taxon>Stramenopiles</taxon>
        <taxon>Ochrophyta</taxon>
        <taxon>Bacillariophyta</taxon>
        <taxon>Bacillariophyceae</taxon>
        <taxon>Bacillariophycidae</taxon>
        <taxon>Bacillariales</taxon>
        <taxon>Bacillariaceae</taxon>
        <taxon>Cylindrotheca</taxon>
    </lineage>
</organism>
<proteinExistence type="predicted"/>
<feature type="compositionally biased region" description="Low complexity" evidence="1">
    <location>
        <begin position="113"/>
        <end position="123"/>
    </location>
</feature>
<evidence type="ECO:0000313" key="2">
    <source>
        <dbReference type="EMBL" id="CAJ1954160.1"/>
    </source>
</evidence>
<sequence length="131" mass="14334">MNSSPTGNNCQVENVSAPNRYIEEGNASPIDDSIAVLVDQRRVPSPNPTVLDDNIADNASRGFPGPYYLLPEESGPLHFHSREQAQQENLITILDQVLAVLETDDFLVDAGESEYYPSEPGSSLTTNEPMQ</sequence>
<evidence type="ECO:0000313" key="3">
    <source>
        <dbReference type="Proteomes" id="UP001295423"/>
    </source>
</evidence>
<name>A0AAD2FVK5_9STRA</name>
<gene>
    <name evidence="2" type="ORF">CYCCA115_LOCUS14755</name>
</gene>
<dbReference type="AlphaFoldDB" id="A0AAD2FVK5"/>
<comment type="caution">
    <text evidence="2">The sequence shown here is derived from an EMBL/GenBank/DDBJ whole genome shotgun (WGS) entry which is preliminary data.</text>
</comment>
<evidence type="ECO:0000256" key="1">
    <source>
        <dbReference type="SAM" id="MobiDB-lite"/>
    </source>
</evidence>
<protein>
    <submittedName>
        <fullName evidence="2">Uncharacterized protein</fullName>
    </submittedName>
</protein>
<feature type="region of interest" description="Disordered" evidence="1">
    <location>
        <begin position="111"/>
        <end position="131"/>
    </location>
</feature>
<accession>A0AAD2FVK5</accession>
<dbReference type="EMBL" id="CAKOGP040001858">
    <property type="protein sequence ID" value="CAJ1954160.1"/>
    <property type="molecule type" value="Genomic_DNA"/>
</dbReference>
<reference evidence="2" key="1">
    <citation type="submission" date="2023-08" db="EMBL/GenBank/DDBJ databases">
        <authorList>
            <person name="Audoor S."/>
            <person name="Bilcke G."/>
        </authorList>
    </citation>
    <scope>NUCLEOTIDE SEQUENCE</scope>
</reference>
<dbReference type="Proteomes" id="UP001295423">
    <property type="component" value="Unassembled WGS sequence"/>
</dbReference>